<reference evidence="3 4" key="1">
    <citation type="submission" date="2019-03" db="EMBL/GenBank/DDBJ databases">
        <title>Cellulosimicrobium funkei JCM14302 Assembly.</title>
        <authorList>
            <person name="Dou T."/>
        </authorList>
    </citation>
    <scope>NUCLEOTIDE SEQUENCE [LARGE SCALE GENOMIC DNA]</scope>
    <source>
        <strain evidence="3 4">JCM 14302</strain>
    </source>
</reference>
<dbReference type="GO" id="GO:0016491">
    <property type="term" value="F:oxidoreductase activity"/>
    <property type="evidence" value="ECO:0007669"/>
    <property type="project" value="InterPro"/>
</dbReference>
<keyword evidence="1" id="KW-1133">Transmembrane helix</keyword>
<evidence type="ECO:0000256" key="1">
    <source>
        <dbReference type="SAM" id="Phobius"/>
    </source>
</evidence>
<name>A0A4Y8R055_9MICO</name>
<sequence>MPSNETQTKAQRREAARAEALALREAQAKRDKRNRLITIGALVAGVLVLVGVFLAVWIPAMNDRNKTIDAVAAGNLADVTSPATSDAEDGGIPIGADGAAGTENEGAVEVGVYLDYMCPICGQFEETNGATLDQLRESGDVTVVLHPISILDRVAQSQQFSTRSAAAAAWVADRAPESMNDFNTAMFQNQPQEGSETLTDAQIADIAEQAGVPADVAAGIEDGTAVETFGDWVATASSLVNQDTSLHGERGFGTPTITINGERWDGNWSDPNALPQAVTAAQG</sequence>
<dbReference type="GeneID" id="95685863"/>
<evidence type="ECO:0000259" key="2">
    <source>
        <dbReference type="Pfam" id="PF01323"/>
    </source>
</evidence>
<feature type="transmembrane region" description="Helical" evidence="1">
    <location>
        <begin position="36"/>
        <end position="58"/>
    </location>
</feature>
<accession>A0A4Y8R055</accession>
<evidence type="ECO:0000313" key="3">
    <source>
        <dbReference type="EMBL" id="TFF06544.1"/>
    </source>
</evidence>
<dbReference type="Gene3D" id="3.40.30.10">
    <property type="entry name" value="Glutaredoxin"/>
    <property type="match status" value="1"/>
</dbReference>
<dbReference type="SUPFAM" id="SSF52833">
    <property type="entry name" value="Thioredoxin-like"/>
    <property type="match status" value="1"/>
</dbReference>
<dbReference type="InterPro" id="IPR001853">
    <property type="entry name" value="DSBA-like_thioredoxin_dom"/>
</dbReference>
<feature type="domain" description="DSBA-like thioredoxin" evidence="2">
    <location>
        <begin position="110"/>
        <end position="267"/>
    </location>
</feature>
<proteinExistence type="predicted"/>
<dbReference type="RefSeq" id="WP_034653998.1">
    <property type="nucleotide sequence ID" value="NZ_JBIBSU010000007.1"/>
</dbReference>
<keyword evidence="4" id="KW-1185">Reference proteome</keyword>
<dbReference type="Proteomes" id="UP000298003">
    <property type="component" value="Unassembled WGS sequence"/>
</dbReference>
<protein>
    <submittedName>
        <fullName evidence="3">Disulfide bond formation protein DsbA</fullName>
    </submittedName>
</protein>
<evidence type="ECO:0000313" key="4">
    <source>
        <dbReference type="Proteomes" id="UP000298003"/>
    </source>
</evidence>
<keyword evidence="1" id="KW-0812">Transmembrane</keyword>
<dbReference type="InterPro" id="IPR036249">
    <property type="entry name" value="Thioredoxin-like_sf"/>
</dbReference>
<dbReference type="Pfam" id="PF01323">
    <property type="entry name" value="DSBA"/>
    <property type="match status" value="1"/>
</dbReference>
<keyword evidence="1" id="KW-0472">Membrane</keyword>
<dbReference type="CDD" id="cd02972">
    <property type="entry name" value="DsbA_family"/>
    <property type="match status" value="1"/>
</dbReference>
<dbReference type="EMBL" id="SOZH01000009">
    <property type="protein sequence ID" value="TFF06544.1"/>
    <property type="molecule type" value="Genomic_DNA"/>
</dbReference>
<comment type="caution">
    <text evidence="3">The sequence shown here is derived from an EMBL/GenBank/DDBJ whole genome shotgun (WGS) entry which is preliminary data.</text>
</comment>
<organism evidence="3 4">
    <name type="scientific">Cellulosimicrobium funkei</name>
    <dbReference type="NCBI Taxonomy" id="264251"/>
    <lineage>
        <taxon>Bacteria</taxon>
        <taxon>Bacillati</taxon>
        <taxon>Actinomycetota</taxon>
        <taxon>Actinomycetes</taxon>
        <taxon>Micrococcales</taxon>
        <taxon>Promicromonosporaceae</taxon>
        <taxon>Cellulosimicrobium</taxon>
    </lineage>
</organism>
<dbReference type="AlphaFoldDB" id="A0A4Y8R055"/>
<gene>
    <name evidence="3" type="ORF">E1O70_15335</name>
</gene>